<sequence length="340" mass="36983">MQCWVLHQGATGLTDLTLEIVSIPEPKKGEVRVKMEAYSINYRDIVIMQGAKGLALTRDIIPLSDGAGVIDAVGEGVEVWQVGDRVVTQLYPNWKEGTITSTIGQGLGSNDLDGTLAEYVILSVNNIIRAPQTLSVEEASTLACAGITAWSGIYGNRPYHMPLKSHEKVLVLGTGGVAMWAIAIALSAGAEVYCTTSQPDKIAILEQMGVKAVFNYREDPRWGDAVYQQTGGVDLVVNTAGTASMAQSINALALGGRMSMIGAMENSQEIENMLLMIQKNITIFGVLTGSEMAYQDYIQFIDEHNVKPMIEKIYDFTEAKEAYRHIMAGRVFGKIVIKRS</sequence>
<comment type="caution">
    <text evidence="2">The sequence shown here is derived from an EMBL/GenBank/DDBJ whole genome shotgun (WGS) entry which is preliminary data.</text>
</comment>
<dbReference type="Gene3D" id="3.40.50.720">
    <property type="entry name" value="NAD(P)-binding Rossmann-like Domain"/>
    <property type="match status" value="1"/>
</dbReference>
<dbReference type="SUPFAM" id="SSF51735">
    <property type="entry name" value="NAD(P)-binding Rossmann-fold domains"/>
    <property type="match status" value="1"/>
</dbReference>
<keyword evidence="3" id="KW-1185">Reference proteome</keyword>
<organism evidence="2 3">
    <name type="scientific">Ignatzschineria ureiclastica</name>
    <dbReference type="NCBI Taxonomy" id="472582"/>
    <lineage>
        <taxon>Bacteria</taxon>
        <taxon>Pseudomonadati</taxon>
        <taxon>Pseudomonadota</taxon>
        <taxon>Gammaproteobacteria</taxon>
        <taxon>Cardiobacteriales</taxon>
        <taxon>Ignatzschineriaceae</taxon>
        <taxon>Ignatzschineria</taxon>
    </lineage>
</organism>
<dbReference type="Pfam" id="PF00107">
    <property type="entry name" value="ADH_zinc_N"/>
    <property type="match status" value="1"/>
</dbReference>
<dbReference type="PANTHER" id="PTHR45033:SF2">
    <property type="entry name" value="ZINC-TYPE ALCOHOL DEHYDROGENASE-LIKE PROTEIN C1773.06C"/>
    <property type="match status" value="1"/>
</dbReference>
<reference evidence="3" key="1">
    <citation type="submission" date="2018-05" db="EMBL/GenBank/DDBJ databases">
        <title>Ignatzschineria dubaiensis sp. nov., isolated from necrotic foot tissues of dromedaries (Camelus dromedarius) and associated maggots in Dubai, United Arab Emirates.</title>
        <authorList>
            <person name="Tsang C.C."/>
            <person name="Tang J.Y.M."/>
            <person name="Fong J.Y.H."/>
            <person name="Kinne J."/>
            <person name="Lee H.H."/>
            <person name="Joseph M."/>
            <person name="Jose S."/>
            <person name="Schuster R.K."/>
            <person name="Tang Y."/>
            <person name="Sivakumar S."/>
            <person name="Chen J.H.K."/>
            <person name="Teng J.L.L."/>
            <person name="Lau S.K.P."/>
            <person name="Wernery U."/>
            <person name="Woo P.C.Y."/>
        </authorList>
    </citation>
    <scope>NUCLEOTIDE SEQUENCE [LARGE SCALE GENOMIC DNA]</scope>
    <source>
        <strain evidence="3">KCTC 22644</strain>
    </source>
</reference>
<dbReference type="InterPro" id="IPR013149">
    <property type="entry name" value="ADH-like_C"/>
</dbReference>
<dbReference type="InterPro" id="IPR036291">
    <property type="entry name" value="NAD(P)-bd_dom_sf"/>
</dbReference>
<dbReference type="AlphaFoldDB" id="A0A2U2AEP2"/>
<dbReference type="EMBL" id="QEWQ01000004">
    <property type="protein sequence ID" value="PWD81039.1"/>
    <property type="molecule type" value="Genomic_DNA"/>
</dbReference>
<dbReference type="SMART" id="SM00829">
    <property type="entry name" value="PKS_ER"/>
    <property type="match status" value="1"/>
</dbReference>
<protein>
    <submittedName>
        <fullName evidence="2">NAD(P)-dependent alcohol dehydrogenase</fullName>
    </submittedName>
</protein>
<dbReference type="OrthoDB" id="9787435at2"/>
<dbReference type="PANTHER" id="PTHR45033">
    <property type="match status" value="1"/>
</dbReference>
<dbReference type="InterPro" id="IPR020843">
    <property type="entry name" value="ER"/>
</dbReference>
<name>A0A2U2AEP2_9GAMM</name>
<feature type="domain" description="Enoyl reductase (ER)" evidence="1">
    <location>
        <begin position="12"/>
        <end position="337"/>
    </location>
</feature>
<dbReference type="InterPro" id="IPR052711">
    <property type="entry name" value="Zinc_ADH-like"/>
</dbReference>
<dbReference type="SUPFAM" id="SSF50129">
    <property type="entry name" value="GroES-like"/>
    <property type="match status" value="1"/>
</dbReference>
<evidence type="ECO:0000259" key="1">
    <source>
        <dbReference type="SMART" id="SM00829"/>
    </source>
</evidence>
<accession>A0A2U2AEP2</accession>
<dbReference type="InterPro" id="IPR011032">
    <property type="entry name" value="GroES-like_sf"/>
</dbReference>
<evidence type="ECO:0000313" key="3">
    <source>
        <dbReference type="Proteomes" id="UP000245020"/>
    </source>
</evidence>
<dbReference type="Pfam" id="PF08240">
    <property type="entry name" value="ADH_N"/>
    <property type="match status" value="1"/>
</dbReference>
<dbReference type="GO" id="GO:0016491">
    <property type="term" value="F:oxidoreductase activity"/>
    <property type="evidence" value="ECO:0007669"/>
    <property type="project" value="InterPro"/>
</dbReference>
<dbReference type="InterPro" id="IPR013154">
    <property type="entry name" value="ADH-like_N"/>
</dbReference>
<dbReference type="CDD" id="cd08276">
    <property type="entry name" value="MDR7"/>
    <property type="match status" value="1"/>
</dbReference>
<dbReference type="Proteomes" id="UP000245020">
    <property type="component" value="Unassembled WGS sequence"/>
</dbReference>
<proteinExistence type="predicted"/>
<dbReference type="Gene3D" id="3.90.180.10">
    <property type="entry name" value="Medium-chain alcohol dehydrogenases, catalytic domain"/>
    <property type="match status" value="1"/>
</dbReference>
<gene>
    <name evidence="2" type="ORF">DC083_06055</name>
</gene>
<evidence type="ECO:0000313" key="2">
    <source>
        <dbReference type="EMBL" id="PWD81039.1"/>
    </source>
</evidence>